<feature type="transmembrane region" description="Helical" evidence="4">
    <location>
        <begin position="7"/>
        <end position="28"/>
    </location>
</feature>
<evidence type="ECO:0000256" key="1">
    <source>
        <dbReference type="ARBA" id="ARBA00005189"/>
    </source>
</evidence>
<dbReference type="AlphaFoldDB" id="A0A6H1WTJ6"/>
<feature type="domain" description="Phospholipid/glycerol acyltransferase" evidence="5">
    <location>
        <begin position="69"/>
        <end position="184"/>
    </location>
</feature>
<evidence type="ECO:0000256" key="3">
    <source>
        <dbReference type="ARBA" id="ARBA00023315"/>
    </source>
</evidence>
<dbReference type="SMART" id="SM00563">
    <property type="entry name" value="PlsC"/>
    <property type="match status" value="1"/>
</dbReference>
<protein>
    <submittedName>
        <fullName evidence="6">1-acyl-sn-glycerol-3-phosphate acyltransferase</fullName>
    </submittedName>
</protein>
<accession>A0A6H1WTJ6</accession>
<dbReference type="EMBL" id="CP042909">
    <property type="protein sequence ID" value="QJA06545.1"/>
    <property type="molecule type" value="Genomic_DNA"/>
</dbReference>
<reference evidence="6 7" key="1">
    <citation type="submission" date="2019-08" db="EMBL/GenBank/DDBJ databases">
        <title>Complete genome sequence of Thermosulfurimonas marina SU872T, an anaerobic thermophilic chemolithoautotrophic bacterium isolated from a shallow marine hydrothermal vent.</title>
        <authorList>
            <person name="Allioux M."/>
            <person name="Jebbar M."/>
            <person name="Slobodkina G."/>
            <person name="Slobodkin A."/>
            <person name="Moalic Y."/>
            <person name="Frolova A."/>
            <person name="Shao Z."/>
            <person name="Alain K."/>
        </authorList>
    </citation>
    <scope>NUCLEOTIDE SEQUENCE [LARGE SCALE GENOMIC DNA]</scope>
    <source>
        <strain evidence="6 7">SU872</strain>
    </source>
</reference>
<organism evidence="6 7">
    <name type="scientific">Thermosulfurimonas marina</name>
    <dbReference type="NCBI Taxonomy" id="2047767"/>
    <lineage>
        <taxon>Bacteria</taxon>
        <taxon>Pseudomonadati</taxon>
        <taxon>Thermodesulfobacteriota</taxon>
        <taxon>Thermodesulfobacteria</taxon>
        <taxon>Thermodesulfobacteriales</taxon>
        <taxon>Thermodesulfobacteriaceae</taxon>
        <taxon>Thermosulfurimonas</taxon>
    </lineage>
</organism>
<dbReference type="GO" id="GO:0003841">
    <property type="term" value="F:1-acylglycerol-3-phosphate O-acyltransferase activity"/>
    <property type="evidence" value="ECO:0007669"/>
    <property type="project" value="TreeGrafter"/>
</dbReference>
<evidence type="ECO:0000259" key="5">
    <source>
        <dbReference type="SMART" id="SM00563"/>
    </source>
</evidence>
<evidence type="ECO:0000256" key="4">
    <source>
        <dbReference type="SAM" id="Phobius"/>
    </source>
</evidence>
<keyword evidence="2 6" id="KW-0808">Transferase</keyword>
<sequence>METFLRNLALWIFALVSVPLFGTVAIFLSLFNRPLAHKVAWLWCHLVLSISGVRLRVKGLEHLEPGKRYVFFANHQSQMDIPVLEEALRDFEIRFLAKRSLFRIPFFGWGIQALGYIPVEREDPREGVKSLLACVERIREGFSVVVFPEGTRSPNGRLLPFKVAGFVLPIKARVPAVPVALRGTRRILPRGSLYIRPGLVEVIVGPPIPTEGLGPRDREELSRKVRSFIEEALAL</sequence>
<keyword evidence="4" id="KW-1133">Transmembrane helix</keyword>
<proteinExistence type="predicted"/>
<name>A0A6H1WTJ6_9BACT</name>
<dbReference type="GO" id="GO:0006654">
    <property type="term" value="P:phosphatidic acid biosynthetic process"/>
    <property type="evidence" value="ECO:0007669"/>
    <property type="project" value="TreeGrafter"/>
</dbReference>
<dbReference type="RefSeq" id="WP_168719896.1">
    <property type="nucleotide sequence ID" value="NZ_CP042909.1"/>
</dbReference>
<dbReference type="CDD" id="cd07989">
    <property type="entry name" value="LPLAT_AGPAT-like"/>
    <property type="match status" value="1"/>
</dbReference>
<keyword evidence="7" id="KW-1185">Reference proteome</keyword>
<keyword evidence="4" id="KW-0812">Transmembrane</keyword>
<keyword evidence="3 6" id="KW-0012">Acyltransferase</keyword>
<dbReference type="Proteomes" id="UP000501253">
    <property type="component" value="Chromosome"/>
</dbReference>
<dbReference type="SUPFAM" id="SSF69593">
    <property type="entry name" value="Glycerol-3-phosphate (1)-acyltransferase"/>
    <property type="match status" value="1"/>
</dbReference>
<dbReference type="InterPro" id="IPR002123">
    <property type="entry name" value="Plipid/glycerol_acylTrfase"/>
</dbReference>
<dbReference type="Pfam" id="PF01553">
    <property type="entry name" value="Acyltransferase"/>
    <property type="match status" value="1"/>
</dbReference>
<gene>
    <name evidence="6" type="ORF">FVE67_06930</name>
</gene>
<dbReference type="KEGG" id="tmai:FVE67_06930"/>
<evidence type="ECO:0000256" key="2">
    <source>
        <dbReference type="ARBA" id="ARBA00022679"/>
    </source>
</evidence>
<keyword evidence="4" id="KW-0472">Membrane</keyword>
<evidence type="ECO:0000313" key="7">
    <source>
        <dbReference type="Proteomes" id="UP000501253"/>
    </source>
</evidence>
<comment type="pathway">
    <text evidence="1">Lipid metabolism.</text>
</comment>
<dbReference type="PANTHER" id="PTHR10434">
    <property type="entry name" value="1-ACYL-SN-GLYCEROL-3-PHOSPHATE ACYLTRANSFERASE"/>
    <property type="match status" value="1"/>
</dbReference>
<dbReference type="PANTHER" id="PTHR10434:SF11">
    <property type="entry name" value="1-ACYL-SN-GLYCEROL-3-PHOSPHATE ACYLTRANSFERASE"/>
    <property type="match status" value="1"/>
</dbReference>
<evidence type="ECO:0000313" key="6">
    <source>
        <dbReference type="EMBL" id="QJA06545.1"/>
    </source>
</evidence>